<protein>
    <submittedName>
        <fullName evidence="9">Membrane protein-like protein</fullName>
    </submittedName>
</protein>
<evidence type="ECO:0000256" key="5">
    <source>
        <dbReference type="ARBA" id="ARBA00023136"/>
    </source>
</evidence>
<comment type="similarity">
    <text evidence="6">Belongs to the YccS/YhfK family.</text>
</comment>
<dbReference type="Proteomes" id="UP000282551">
    <property type="component" value="Chromosome"/>
</dbReference>
<dbReference type="OrthoDB" id="4638444at2"/>
<keyword evidence="5 7" id="KW-0472">Membrane</keyword>
<dbReference type="RefSeq" id="WP_126335796.1">
    <property type="nucleotide sequence ID" value="NZ_AP022604.1"/>
</dbReference>
<feature type="transmembrane region" description="Helical" evidence="7">
    <location>
        <begin position="150"/>
        <end position="168"/>
    </location>
</feature>
<evidence type="ECO:0000259" key="8">
    <source>
        <dbReference type="Pfam" id="PF13515"/>
    </source>
</evidence>
<dbReference type="GO" id="GO:0005886">
    <property type="term" value="C:plasma membrane"/>
    <property type="evidence" value="ECO:0007669"/>
    <property type="project" value="UniProtKB-SubCell"/>
</dbReference>
<dbReference type="PANTHER" id="PTHR30509:SF9">
    <property type="entry name" value="MULTIDRUG RESISTANCE PROTEIN MDTO"/>
    <property type="match status" value="1"/>
</dbReference>
<feature type="transmembrane region" description="Helical" evidence="7">
    <location>
        <begin position="108"/>
        <end position="130"/>
    </location>
</feature>
<dbReference type="AlphaFoldDB" id="A0A448ICP1"/>
<keyword evidence="3 7" id="KW-0812">Transmembrane</keyword>
<evidence type="ECO:0000313" key="10">
    <source>
        <dbReference type="Proteomes" id="UP000282551"/>
    </source>
</evidence>
<feature type="transmembrane region" description="Helical" evidence="7">
    <location>
        <begin position="34"/>
        <end position="64"/>
    </location>
</feature>
<evidence type="ECO:0000256" key="6">
    <source>
        <dbReference type="ARBA" id="ARBA00043993"/>
    </source>
</evidence>
<evidence type="ECO:0000256" key="4">
    <source>
        <dbReference type="ARBA" id="ARBA00022989"/>
    </source>
</evidence>
<accession>A0A448ICP1</accession>
<dbReference type="PANTHER" id="PTHR30509">
    <property type="entry name" value="P-HYDROXYBENZOIC ACID EFFLUX PUMP SUBUNIT-RELATED"/>
    <property type="match status" value="1"/>
</dbReference>
<gene>
    <name evidence="9" type="primary">yccS_3</name>
    <name evidence="9" type="ORF">NCTC10485_04551</name>
</gene>
<feature type="transmembrane region" description="Helical" evidence="7">
    <location>
        <begin position="514"/>
        <end position="532"/>
    </location>
</feature>
<sequence length="708" mass="74856">MLRYARILRRHLIDRFEHRDPDRDALRRAARAGLVIPLSAGVGFLVGGGQTPMYAIFGSIALLITVDFPGNRAGRAVSYAGLGLIGAALITLGTLVSGHAVLAVTSMFALGVVVTFAGVLSTAIAAGQRATLMTFVLPVCTPVGPIDERLLGWGLALAVCVPAALFVFPPRHHDDLRRHAAHVCATLADRLEGRAGAKDVNTAMNTLYAHYLDGDFRPVGLTAGSRALVRVVDDLGWLADRTRDDTAATLGVMARPSVRVLRACDRLLRITRVTDREASRDELDEALAELRSVARGRYREDVAEVLRSDCDESAVAVGARLLERRTFGATVMTTGRVIAGAAAADARPVLMRVLGRQLPETGAAVRVLSETQAVATIPSGYLATRAAVVRNSIRTGLGLAAAVATTHLFPVEHGFWVVLAALSVLRSTALTTGTKVFRAVIGTVVGFVIGAVLIELLGVEPAVLLIALPVVAFIAAYVPEIASFAAGQAAFTMLVLIVFNLINPSGWQVGLVRIEDIVVGGAVGLVVSLLLWPRGSGRAVVAAIDAAFEVGTRYLRTAVSRVTHGTSAVAVDELSHQALTASRTVDSAVRQYLSDNGGAPDRRAPVIRRANRAIRLRGAADLIADIPTLPSRGSYPNTRTVLDAHATMVTDRMTGRTDRPLGSTGLPEHFVTALRAEAHEAEHPVADALPLVTVAANLGELQLLYPAS</sequence>
<evidence type="ECO:0000256" key="1">
    <source>
        <dbReference type="ARBA" id="ARBA00004651"/>
    </source>
</evidence>
<comment type="subcellular location">
    <subcellularLocation>
        <location evidence="1">Cell membrane</location>
        <topology evidence="1">Multi-pass membrane protein</topology>
    </subcellularLocation>
</comment>
<dbReference type="EMBL" id="LR134355">
    <property type="protein sequence ID" value="VEG50233.1"/>
    <property type="molecule type" value="Genomic_DNA"/>
</dbReference>
<keyword evidence="2" id="KW-1003">Cell membrane</keyword>
<name>A0A448ICP1_MYCCI</name>
<keyword evidence="4 7" id="KW-1133">Transmembrane helix</keyword>
<dbReference type="InterPro" id="IPR049453">
    <property type="entry name" value="Memb_transporter_dom"/>
</dbReference>
<feature type="transmembrane region" description="Helical" evidence="7">
    <location>
        <begin position="76"/>
        <end position="96"/>
    </location>
</feature>
<organism evidence="9 10">
    <name type="scientific">Mycolicibacterium chitae</name>
    <name type="common">Mycobacterium chitae</name>
    <dbReference type="NCBI Taxonomy" id="1792"/>
    <lineage>
        <taxon>Bacteria</taxon>
        <taxon>Bacillati</taxon>
        <taxon>Actinomycetota</taxon>
        <taxon>Actinomycetes</taxon>
        <taxon>Mycobacteriales</taxon>
        <taxon>Mycobacteriaceae</taxon>
        <taxon>Mycolicibacterium</taxon>
    </lineage>
</organism>
<keyword evidence="10" id="KW-1185">Reference proteome</keyword>
<evidence type="ECO:0000256" key="3">
    <source>
        <dbReference type="ARBA" id="ARBA00022692"/>
    </source>
</evidence>
<evidence type="ECO:0000256" key="7">
    <source>
        <dbReference type="SAM" id="Phobius"/>
    </source>
</evidence>
<evidence type="ECO:0000256" key="2">
    <source>
        <dbReference type="ARBA" id="ARBA00022475"/>
    </source>
</evidence>
<evidence type="ECO:0000313" key="9">
    <source>
        <dbReference type="EMBL" id="VEG50233.1"/>
    </source>
</evidence>
<dbReference type="Pfam" id="PF13515">
    <property type="entry name" value="FUSC_2"/>
    <property type="match status" value="1"/>
</dbReference>
<feature type="domain" description="Integral membrane bound transporter" evidence="8">
    <location>
        <begin position="402"/>
        <end position="527"/>
    </location>
</feature>
<reference evidence="9 10" key="1">
    <citation type="submission" date="2018-12" db="EMBL/GenBank/DDBJ databases">
        <authorList>
            <consortium name="Pathogen Informatics"/>
        </authorList>
    </citation>
    <scope>NUCLEOTIDE SEQUENCE [LARGE SCALE GENOMIC DNA]</scope>
    <source>
        <strain evidence="9 10">NCTC10485</strain>
    </source>
</reference>
<feature type="transmembrane region" description="Helical" evidence="7">
    <location>
        <begin position="484"/>
        <end position="502"/>
    </location>
</feature>
<proteinExistence type="inferred from homology"/>